<sequence length="167" mass="18528">MPEFILDTSNAAKEWRDLSDFAKGFIEAMYFCDQSPAYDMADWFSEETQEAVREGQSDGEIPSDAGVEHLHPDAIRDIAKFCEAFETKAADLLAKAYDREDYDSEQAGRDLYFTYAGHGVGYWSREQLEAEGLGEALSTACGRGEVCSFFGGHVEHGDAPFVHVSVC</sequence>
<reference evidence="2" key="1">
    <citation type="submission" date="2017-09" db="EMBL/GenBank/DDBJ databases">
        <title>Genome sequence of Nannocystis excedens DSM 71.</title>
        <authorList>
            <person name="Blom J."/>
        </authorList>
    </citation>
    <scope>NUCLEOTIDE SEQUENCE [LARGE SCALE GENOMIC DNA]</scope>
    <source>
        <strain evidence="2">type strain: E19</strain>
    </source>
</reference>
<proteinExistence type="predicted"/>
<protein>
    <submittedName>
        <fullName evidence="1">Uncharacterized protein</fullName>
    </submittedName>
</protein>
<evidence type="ECO:0000313" key="1">
    <source>
        <dbReference type="EMBL" id="SON54269.1"/>
    </source>
</evidence>
<organism evidence="1 2">
    <name type="scientific">Hartmannibacter diazotrophicus</name>
    <dbReference type="NCBI Taxonomy" id="1482074"/>
    <lineage>
        <taxon>Bacteria</taxon>
        <taxon>Pseudomonadati</taxon>
        <taxon>Pseudomonadota</taxon>
        <taxon>Alphaproteobacteria</taxon>
        <taxon>Hyphomicrobiales</taxon>
        <taxon>Pleomorphomonadaceae</taxon>
        <taxon>Hartmannibacter</taxon>
    </lineage>
</organism>
<dbReference type="KEGG" id="hdi:HDIA_0728"/>
<name>A0A2C9D281_9HYPH</name>
<dbReference type="RefSeq" id="WP_197708093.1">
    <property type="nucleotide sequence ID" value="NZ_LT960614.1"/>
</dbReference>
<dbReference type="AlphaFoldDB" id="A0A2C9D281"/>
<dbReference type="Proteomes" id="UP000223606">
    <property type="component" value="Chromosome 1"/>
</dbReference>
<evidence type="ECO:0000313" key="2">
    <source>
        <dbReference type="Proteomes" id="UP000223606"/>
    </source>
</evidence>
<dbReference type="EMBL" id="LT960614">
    <property type="protein sequence ID" value="SON54269.1"/>
    <property type="molecule type" value="Genomic_DNA"/>
</dbReference>
<gene>
    <name evidence="1" type="ORF">HDIA_0728</name>
</gene>
<accession>A0A2C9D281</accession>
<keyword evidence="2" id="KW-1185">Reference proteome</keyword>